<evidence type="ECO:0000313" key="2">
    <source>
        <dbReference type="EMBL" id="MBP2373860.1"/>
    </source>
</evidence>
<dbReference type="RefSeq" id="WP_209906982.1">
    <property type="nucleotide sequence ID" value="NZ_BAAAMI010000011.1"/>
</dbReference>
<evidence type="ECO:0008006" key="4">
    <source>
        <dbReference type="Google" id="ProtNLM"/>
    </source>
</evidence>
<keyword evidence="1" id="KW-1133">Transmembrane helix</keyword>
<keyword evidence="1" id="KW-0472">Membrane</keyword>
<organism evidence="2 3">
    <name type="scientific">Paeniglutamicibacter psychrophenolicus</name>
    <dbReference type="NCBI Taxonomy" id="257454"/>
    <lineage>
        <taxon>Bacteria</taxon>
        <taxon>Bacillati</taxon>
        <taxon>Actinomycetota</taxon>
        <taxon>Actinomycetes</taxon>
        <taxon>Micrococcales</taxon>
        <taxon>Micrococcaceae</taxon>
        <taxon>Paeniglutamicibacter</taxon>
    </lineage>
</organism>
<dbReference type="Proteomes" id="UP000766570">
    <property type="component" value="Unassembled WGS sequence"/>
</dbReference>
<gene>
    <name evidence="2" type="ORF">JOF46_001772</name>
</gene>
<name>A0ABS4WCE0_9MICC</name>
<feature type="transmembrane region" description="Helical" evidence="1">
    <location>
        <begin position="6"/>
        <end position="27"/>
    </location>
</feature>
<keyword evidence="3" id="KW-1185">Reference proteome</keyword>
<protein>
    <recommendedName>
        <fullName evidence="4">CcmD family protein</fullName>
    </recommendedName>
</protein>
<accession>A0ABS4WCE0</accession>
<reference evidence="2 3" key="1">
    <citation type="submission" date="2021-03" db="EMBL/GenBank/DDBJ databases">
        <title>Sequencing the genomes of 1000 actinobacteria strains.</title>
        <authorList>
            <person name="Klenk H.-P."/>
        </authorList>
    </citation>
    <scope>NUCLEOTIDE SEQUENCE [LARGE SCALE GENOMIC DNA]</scope>
    <source>
        <strain evidence="2 3">DSM 15454</strain>
    </source>
</reference>
<evidence type="ECO:0000256" key="1">
    <source>
        <dbReference type="SAM" id="Phobius"/>
    </source>
</evidence>
<sequence length="56" mass="5955">MDASMLSALVLAIVFALVALYALYFVIRAAVRDGISLARAKETAPERSRAAGEEAD</sequence>
<evidence type="ECO:0000313" key="3">
    <source>
        <dbReference type="Proteomes" id="UP000766570"/>
    </source>
</evidence>
<comment type="caution">
    <text evidence="2">The sequence shown here is derived from an EMBL/GenBank/DDBJ whole genome shotgun (WGS) entry which is preliminary data.</text>
</comment>
<dbReference type="EMBL" id="JAGIOE010000001">
    <property type="protein sequence ID" value="MBP2373860.1"/>
    <property type="molecule type" value="Genomic_DNA"/>
</dbReference>
<proteinExistence type="predicted"/>
<keyword evidence="1" id="KW-0812">Transmembrane</keyword>